<dbReference type="OMA" id="WGDWAGP"/>
<evidence type="ECO:0008006" key="6">
    <source>
        <dbReference type="Google" id="ProtNLM"/>
    </source>
</evidence>
<dbReference type="InterPro" id="IPR006709">
    <property type="entry name" value="SSU_processome_Utp14"/>
</dbReference>
<dbReference type="Pfam" id="PF04615">
    <property type="entry name" value="Utp14"/>
    <property type="match status" value="1"/>
</dbReference>
<dbReference type="VEuPathDB" id="MicrosporidiaDB:SLOPH_1814"/>
<proteinExistence type="predicted"/>
<evidence type="ECO:0000313" key="4">
    <source>
        <dbReference type="EMBL" id="EPR80089.1"/>
    </source>
</evidence>
<dbReference type="AlphaFoldDB" id="S7XLX1"/>
<dbReference type="GO" id="GO:0006364">
    <property type="term" value="P:rRNA processing"/>
    <property type="evidence" value="ECO:0007669"/>
    <property type="project" value="InterPro"/>
</dbReference>
<dbReference type="PANTHER" id="PTHR14150">
    <property type="entry name" value="U3 SMALL NUCLEOLAR RNA-ASSOCIATED PROTEIN 14"/>
    <property type="match status" value="1"/>
</dbReference>
<keyword evidence="2" id="KW-0597">Phosphoprotein</keyword>
<dbReference type="EMBL" id="ATCN01000015">
    <property type="protein sequence ID" value="EPR80089.1"/>
    <property type="molecule type" value="Genomic_DNA"/>
</dbReference>
<dbReference type="OrthoDB" id="277439at2759"/>
<gene>
    <name evidence="4" type="ORF">SLOPH_1814</name>
</gene>
<evidence type="ECO:0000256" key="3">
    <source>
        <dbReference type="ARBA" id="ARBA00023242"/>
    </source>
</evidence>
<evidence type="ECO:0000256" key="1">
    <source>
        <dbReference type="ARBA" id="ARBA00004604"/>
    </source>
</evidence>
<evidence type="ECO:0000313" key="5">
    <source>
        <dbReference type="Proteomes" id="UP000014978"/>
    </source>
</evidence>
<dbReference type="InParanoid" id="S7XLX1"/>
<dbReference type="HOGENOM" id="CLU_077727_0_0_1"/>
<comment type="subcellular location">
    <subcellularLocation>
        <location evidence="1">Nucleus</location>
        <location evidence="1">Nucleolus</location>
    </subcellularLocation>
</comment>
<comment type="caution">
    <text evidence="4">The sequence shown here is derived from an EMBL/GenBank/DDBJ whole genome shotgun (WGS) entry which is preliminary data.</text>
</comment>
<dbReference type="PANTHER" id="PTHR14150:SF12">
    <property type="entry name" value="U3 SMALL NUCLEOLAR RNA-ASSOCIATED PROTEIN 14 HOMOLOG A"/>
    <property type="match status" value="1"/>
</dbReference>
<keyword evidence="3" id="KW-0539">Nucleus</keyword>
<accession>S7XLX1</accession>
<evidence type="ECO:0000256" key="2">
    <source>
        <dbReference type="ARBA" id="ARBA00022553"/>
    </source>
</evidence>
<organism evidence="4 5">
    <name type="scientific">Spraguea lophii (strain 42_110)</name>
    <name type="common">Microsporidian parasite</name>
    <dbReference type="NCBI Taxonomy" id="1358809"/>
    <lineage>
        <taxon>Eukaryota</taxon>
        <taxon>Fungi</taxon>
        <taxon>Fungi incertae sedis</taxon>
        <taxon>Microsporidia</taxon>
        <taxon>Spragueidae</taxon>
        <taxon>Spraguea</taxon>
    </lineage>
</organism>
<name>S7XLX1_SPRLO</name>
<dbReference type="STRING" id="1358809.S7XLX1"/>
<dbReference type="Proteomes" id="UP000014978">
    <property type="component" value="Unassembled WGS sequence"/>
</dbReference>
<reference evidence="5" key="1">
    <citation type="journal article" date="2013" name="PLoS Genet.">
        <title>The genome of Spraguea lophii and the basis of host-microsporidian interactions.</title>
        <authorList>
            <person name="Campbell S.E."/>
            <person name="Williams T.A."/>
            <person name="Yousuf A."/>
            <person name="Soanes D.M."/>
            <person name="Paszkiewicz K.H."/>
            <person name="Williams B.A.P."/>
        </authorList>
    </citation>
    <scope>NUCLEOTIDE SEQUENCE [LARGE SCALE GENOMIC DNA]</scope>
    <source>
        <strain evidence="5">42_110</strain>
    </source>
</reference>
<protein>
    <recommendedName>
        <fullName evidence="6">U3 small nucleolar RNA-associated protein 14</fullName>
    </recommendedName>
</protein>
<sequence length="279" mass="33419">MAQKISLDDLIDSKYKEEEKIDGQYVIDLIRDKKQENEGKKNNFTPKNAFEKALDEEMNKEKEFILKKRHENIVMAEFDKKMQRLKRIKSKNYRRIRKQNLEKNKIVIKKKENIEIPEHLEEKRIIFKFDGEDEIEDITESEESLSDEYEEEFSKEKKEIMDKEKPTVEEMILPGWNTWGGAYIDVTENKNNKIVSTKDGISIKDRKDYKHKHLIINENIGIKEDKYKIQLPHGYTQEEYLAKLNIPVSKERNAFSVFKQIIKKNKQEKNTTHSYRTEK</sequence>
<dbReference type="GO" id="GO:0032040">
    <property type="term" value="C:small-subunit processome"/>
    <property type="evidence" value="ECO:0007669"/>
    <property type="project" value="InterPro"/>
</dbReference>
<keyword evidence="5" id="KW-1185">Reference proteome</keyword>